<sequence>MIFWNQKEVLFSGISEYVNKYGVKSVLDIGAGDGNLALKISNIINDYTAIENDNRKIENLRKLRLKVIKGNFPAVKIAKKYDLVLSSHSVPENIEEIEQFLKEACRLVKSGGLLLIITFKGGKGDVFKLKEKLKRTAEIADKEHFEKISNTLRKLGKIKIKKKISTIKSDKLRDIIKIVRFSLGNSKNQELKKKIISLMKKHFKTNGKYLFKFEHLFLSLKKYGRQHAK</sequence>
<dbReference type="CDD" id="cd02440">
    <property type="entry name" value="AdoMet_MTases"/>
    <property type="match status" value="1"/>
</dbReference>
<gene>
    <name evidence="2" type="ORF">A2W58_01040</name>
</gene>
<feature type="domain" description="Methyltransferase type 11" evidence="1">
    <location>
        <begin position="27"/>
        <end position="116"/>
    </location>
</feature>
<dbReference type="Proteomes" id="UP000179264">
    <property type="component" value="Unassembled WGS sequence"/>
</dbReference>
<dbReference type="Gene3D" id="3.40.50.150">
    <property type="entry name" value="Vaccinia Virus protein VP39"/>
    <property type="match status" value="1"/>
</dbReference>
<comment type="caution">
    <text evidence="2">The sequence shown here is derived from an EMBL/GenBank/DDBJ whole genome shotgun (WGS) entry which is preliminary data.</text>
</comment>
<dbReference type="InterPro" id="IPR013216">
    <property type="entry name" value="Methyltransf_11"/>
</dbReference>
<dbReference type="SUPFAM" id="SSF53335">
    <property type="entry name" value="S-adenosyl-L-methionine-dependent methyltransferases"/>
    <property type="match status" value="1"/>
</dbReference>
<dbReference type="Pfam" id="PF08241">
    <property type="entry name" value="Methyltransf_11"/>
    <property type="match status" value="1"/>
</dbReference>
<protein>
    <recommendedName>
        <fullName evidence="1">Methyltransferase type 11 domain-containing protein</fullName>
    </recommendedName>
</protein>
<organism evidence="2 3">
    <name type="scientific">Candidatus Zambryskibacteria bacterium RIFCSPHIGHO2_02_38_10.5</name>
    <dbReference type="NCBI Taxonomy" id="1802742"/>
    <lineage>
        <taxon>Bacteria</taxon>
        <taxon>Candidatus Zambryskiibacteriota</taxon>
    </lineage>
</organism>
<name>A0A1G2T9J6_9BACT</name>
<reference evidence="2 3" key="1">
    <citation type="journal article" date="2016" name="Nat. Commun.">
        <title>Thousands of microbial genomes shed light on interconnected biogeochemical processes in an aquifer system.</title>
        <authorList>
            <person name="Anantharaman K."/>
            <person name="Brown C.T."/>
            <person name="Hug L.A."/>
            <person name="Sharon I."/>
            <person name="Castelle C.J."/>
            <person name="Probst A.J."/>
            <person name="Thomas B.C."/>
            <person name="Singh A."/>
            <person name="Wilkins M.J."/>
            <person name="Karaoz U."/>
            <person name="Brodie E.L."/>
            <person name="Williams K.H."/>
            <person name="Hubbard S.S."/>
            <person name="Banfield J.F."/>
        </authorList>
    </citation>
    <scope>NUCLEOTIDE SEQUENCE [LARGE SCALE GENOMIC DNA]</scope>
</reference>
<dbReference type="InterPro" id="IPR029063">
    <property type="entry name" value="SAM-dependent_MTases_sf"/>
</dbReference>
<dbReference type="GO" id="GO:0008757">
    <property type="term" value="F:S-adenosylmethionine-dependent methyltransferase activity"/>
    <property type="evidence" value="ECO:0007669"/>
    <property type="project" value="InterPro"/>
</dbReference>
<accession>A0A1G2T9J6</accession>
<evidence type="ECO:0000313" key="3">
    <source>
        <dbReference type="Proteomes" id="UP000179264"/>
    </source>
</evidence>
<dbReference type="AlphaFoldDB" id="A0A1G2T9J6"/>
<proteinExistence type="predicted"/>
<dbReference type="EMBL" id="MHVL01000005">
    <property type="protein sequence ID" value="OHA93946.1"/>
    <property type="molecule type" value="Genomic_DNA"/>
</dbReference>
<evidence type="ECO:0000313" key="2">
    <source>
        <dbReference type="EMBL" id="OHA93946.1"/>
    </source>
</evidence>
<evidence type="ECO:0000259" key="1">
    <source>
        <dbReference type="Pfam" id="PF08241"/>
    </source>
</evidence>